<dbReference type="InterPro" id="IPR017900">
    <property type="entry name" value="4Fe4S_Fe_S_CS"/>
</dbReference>
<dbReference type="GO" id="GO:0051539">
    <property type="term" value="F:4 iron, 4 sulfur cluster binding"/>
    <property type="evidence" value="ECO:0007669"/>
    <property type="project" value="UniProtKB-KW"/>
</dbReference>
<sequence length="349" mass="39021">MQVLFKISRQQQQSAVKVQTYSLDVDPSTTILDCLNLIKWQQDGSLAFRKNCRNTICGSCSMRINHRAALACQQNVKAEVARSYSAWNKQNGADSDRENPDSIPVIEIAPMGNMPVIKDLVVEMDQFWQKLDQVEPYVSSASRQVPEREFLQSPEDRSKLDQMGNCILCGACYSDCNALPANGSFVGPHALAKAHRLLADTRDQATEHRLEQYNQDIQGVWGCTRCFNCNTVCPMGVAPLDQISKIKSQVLANPTLPDSRPLRHRRVLVDLVQEGGWIDERKFGLKVVGNNFKDLPGLFSLVPLAGQMLRRQKLPIKFDASTGTDEVRGLIEAVKKRQSKTASQSESTR</sequence>
<evidence type="ECO:0000256" key="5">
    <source>
        <dbReference type="ARBA" id="ARBA00012792"/>
    </source>
</evidence>
<dbReference type="Pfam" id="PF13183">
    <property type="entry name" value="Fer4_8"/>
    <property type="match status" value="1"/>
</dbReference>
<evidence type="ECO:0000313" key="17">
    <source>
        <dbReference type="Proteomes" id="UP000000268"/>
    </source>
</evidence>
<evidence type="ECO:0000259" key="15">
    <source>
        <dbReference type="PROSITE" id="PS51085"/>
    </source>
</evidence>
<comment type="cofactor">
    <cofactor evidence="2">
        <name>[4Fe-4S] cluster</name>
        <dbReference type="ChEBI" id="CHEBI:49883"/>
    </cofactor>
</comment>
<dbReference type="RefSeq" id="WP_012164045.1">
    <property type="nucleotide sequence ID" value="NC_009925.1"/>
</dbReference>
<accession>B0C3F8</accession>
<evidence type="ECO:0000256" key="7">
    <source>
        <dbReference type="ARBA" id="ARBA00022532"/>
    </source>
</evidence>
<dbReference type="NCBIfam" id="TIGR00384">
    <property type="entry name" value="dhsB"/>
    <property type="match status" value="1"/>
</dbReference>
<dbReference type="InterPro" id="IPR009051">
    <property type="entry name" value="Helical_ferredxn"/>
</dbReference>
<evidence type="ECO:0000256" key="6">
    <source>
        <dbReference type="ARBA" id="ARBA00022485"/>
    </source>
</evidence>
<evidence type="ECO:0000256" key="11">
    <source>
        <dbReference type="ARBA" id="ARBA00023004"/>
    </source>
</evidence>
<evidence type="ECO:0000256" key="4">
    <source>
        <dbReference type="ARBA" id="ARBA00009433"/>
    </source>
</evidence>
<dbReference type="Gene3D" id="3.10.20.30">
    <property type="match status" value="1"/>
</dbReference>
<dbReference type="GO" id="GO:0006099">
    <property type="term" value="P:tricarboxylic acid cycle"/>
    <property type="evidence" value="ECO:0007669"/>
    <property type="project" value="UniProtKB-KW"/>
</dbReference>
<dbReference type="CDD" id="cd00207">
    <property type="entry name" value="fer2"/>
    <property type="match status" value="1"/>
</dbReference>
<dbReference type="NCBIfam" id="NF009227">
    <property type="entry name" value="PRK12577.1"/>
    <property type="match status" value="1"/>
</dbReference>
<comment type="pathway">
    <text evidence="3">Carbohydrate metabolism; tricarboxylic acid cycle.</text>
</comment>
<dbReference type="eggNOG" id="COG0479">
    <property type="taxonomic scope" value="Bacteria"/>
</dbReference>
<evidence type="ECO:0000256" key="14">
    <source>
        <dbReference type="ARBA" id="ARBA00034078"/>
    </source>
</evidence>
<dbReference type="InterPro" id="IPR017896">
    <property type="entry name" value="4Fe4S_Fe-S-bd"/>
</dbReference>
<dbReference type="InterPro" id="IPR036010">
    <property type="entry name" value="2Fe-2S_ferredoxin-like_sf"/>
</dbReference>
<dbReference type="NCBIfam" id="NF004616">
    <property type="entry name" value="PRK05950.1"/>
    <property type="match status" value="1"/>
</dbReference>
<dbReference type="STRING" id="329726.AM1_3667"/>
<keyword evidence="6" id="KW-0004">4Fe-4S</keyword>
<dbReference type="GO" id="GO:0051537">
    <property type="term" value="F:2 iron, 2 sulfur cluster binding"/>
    <property type="evidence" value="ECO:0007669"/>
    <property type="project" value="UniProtKB-KW"/>
</dbReference>
<gene>
    <name evidence="16" type="primary">frdB</name>
    <name evidence="16" type="ordered locus">AM1_3667</name>
</gene>
<keyword evidence="13" id="KW-0003">3Fe-4S</keyword>
<dbReference type="EMBL" id="CP000828">
    <property type="protein sequence ID" value="ABW28657.1"/>
    <property type="molecule type" value="Genomic_DNA"/>
</dbReference>
<comment type="cofactor">
    <cofactor evidence="1">
        <name>[3Fe-4S] cluster</name>
        <dbReference type="ChEBI" id="CHEBI:21137"/>
    </cofactor>
</comment>
<dbReference type="HOGENOM" id="CLU_044838_3_1_3"/>
<dbReference type="InterPro" id="IPR001041">
    <property type="entry name" value="2Fe-2S_ferredoxin-type"/>
</dbReference>
<dbReference type="PANTHER" id="PTHR11921">
    <property type="entry name" value="SUCCINATE DEHYDROGENASE IRON-SULFUR PROTEIN"/>
    <property type="match status" value="1"/>
</dbReference>
<dbReference type="SUPFAM" id="SSF54292">
    <property type="entry name" value="2Fe-2S ferredoxin-like"/>
    <property type="match status" value="1"/>
</dbReference>
<dbReference type="InterPro" id="IPR004489">
    <property type="entry name" value="Succ_DH/fum_Rdtase_Fe-S"/>
</dbReference>
<keyword evidence="11" id="KW-0408">Iron</keyword>
<feature type="domain" description="2Fe-2S ferredoxin-type" evidence="15">
    <location>
        <begin position="14"/>
        <end position="90"/>
    </location>
</feature>
<keyword evidence="12" id="KW-0411">Iron-sulfur</keyword>
<evidence type="ECO:0000256" key="9">
    <source>
        <dbReference type="ARBA" id="ARBA00022723"/>
    </source>
</evidence>
<dbReference type="InterPro" id="IPR050573">
    <property type="entry name" value="SDH/FRD_Iron-Sulfur"/>
</dbReference>
<dbReference type="GO" id="GO:0051538">
    <property type="term" value="F:3 iron, 4 sulfur cluster binding"/>
    <property type="evidence" value="ECO:0007669"/>
    <property type="project" value="UniProtKB-KW"/>
</dbReference>
<dbReference type="GO" id="GO:0008177">
    <property type="term" value="F:succinate dehydrogenase (quinone) activity"/>
    <property type="evidence" value="ECO:0007669"/>
    <property type="project" value="UniProtKB-EC"/>
</dbReference>
<keyword evidence="7" id="KW-0816">Tricarboxylic acid cycle</keyword>
<dbReference type="PROSITE" id="PS00198">
    <property type="entry name" value="4FE4S_FER_1"/>
    <property type="match status" value="1"/>
</dbReference>
<evidence type="ECO:0000313" key="16">
    <source>
        <dbReference type="EMBL" id="ABW28657.1"/>
    </source>
</evidence>
<dbReference type="SUPFAM" id="SSF46548">
    <property type="entry name" value="alpha-helical ferredoxin"/>
    <property type="match status" value="1"/>
</dbReference>
<dbReference type="InterPro" id="IPR025192">
    <property type="entry name" value="Succ_DH/fum_Rdtase_N"/>
</dbReference>
<dbReference type="AlphaFoldDB" id="B0C3F8"/>
<evidence type="ECO:0000256" key="3">
    <source>
        <dbReference type="ARBA" id="ARBA00005163"/>
    </source>
</evidence>
<dbReference type="Pfam" id="PF13085">
    <property type="entry name" value="Fer2_3"/>
    <property type="match status" value="1"/>
</dbReference>
<reference evidence="16 17" key="1">
    <citation type="journal article" date="2008" name="Proc. Natl. Acad. Sci. U.S.A.">
        <title>Niche adaptation and genome expansion in the chlorophyll d-producing cyanobacterium Acaryochloris marina.</title>
        <authorList>
            <person name="Swingley W.D."/>
            <person name="Chen M."/>
            <person name="Cheung P.C."/>
            <person name="Conrad A.L."/>
            <person name="Dejesa L.C."/>
            <person name="Hao J."/>
            <person name="Honchak B.M."/>
            <person name="Karbach L.E."/>
            <person name="Kurdoglu A."/>
            <person name="Lahiri S."/>
            <person name="Mastrian S.D."/>
            <person name="Miyashita H."/>
            <person name="Page L."/>
            <person name="Ramakrishna P."/>
            <person name="Satoh S."/>
            <person name="Sattley W.M."/>
            <person name="Shimada Y."/>
            <person name="Taylor H.L."/>
            <person name="Tomo T."/>
            <person name="Tsuchiya T."/>
            <person name="Wang Z.T."/>
            <person name="Raymond J."/>
            <person name="Mimuro M."/>
            <person name="Blankenship R.E."/>
            <person name="Touchman J.W."/>
        </authorList>
    </citation>
    <scope>NUCLEOTIDE SEQUENCE [LARGE SCALE GENOMIC DNA]</scope>
    <source>
        <strain evidence="17">MBIC 11017</strain>
    </source>
</reference>
<protein>
    <recommendedName>
        <fullName evidence="5">succinate dehydrogenase</fullName>
        <ecNumber evidence="5">1.3.5.1</ecNumber>
    </recommendedName>
</protein>
<dbReference type="PANTHER" id="PTHR11921:SF29">
    <property type="entry name" value="SUCCINATE DEHYDROGENASE [UBIQUINONE] IRON-SULFUR SUBUNIT, MITOCHONDRIAL"/>
    <property type="match status" value="1"/>
</dbReference>
<dbReference type="GO" id="GO:0022904">
    <property type="term" value="P:respiratory electron transport chain"/>
    <property type="evidence" value="ECO:0007669"/>
    <property type="project" value="TreeGrafter"/>
</dbReference>
<evidence type="ECO:0000256" key="10">
    <source>
        <dbReference type="ARBA" id="ARBA00023002"/>
    </source>
</evidence>
<evidence type="ECO:0000256" key="8">
    <source>
        <dbReference type="ARBA" id="ARBA00022714"/>
    </source>
</evidence>
<dbReference type="InterPro" id="IPR012675">
    <property type="entry name" value="Beta-grasp_dom_sf"/>
</dbReference>
<evidence type="ECO:0000256" key="1">
    <source>
        <dbReference type="ARBA" id="ARBA00001927"/>
    </source>
</evidence>
<proteinExistence type="inferred from homology"/>
<dbReference type="GO" id="GO:0046872">
    <property type="term" value="F:metal ion binding"/>
    <property type="evidence" value="ECO:0007669"/>
    <property type="project" value="UniProtKB-KW"/>
</dbReference>
<dbReference type="GO" id="GO:0009055">
    <property type="term" value="F:electron transfer activity"/>
    <property type="evidence" value="ECO:0007669"/>
    <property type="project" value="InterPro"/>
</dbReference>
<organism evidence="16 17">
    <name type="scientific">Acaryochloris marina (strain MBIC 11017)</name>
    <dbReference type="NCBI Taxonomy" id="329726"/>
    <lineage>
        <taxon>Bacteria</taxon>
        <taxon>Bacillati</taxon>
        <taxon>Cyanobacteriota</taxon>
        <taxon>Cyanophyceae</taxon>
        <taxon>Acaryochloridales</taxon>
        <taxon>Acaryochloridaceae</taxon>
        <taxon>Acaryochloris</taxon>
    </lineage>
</organism>
<evidence type="ECO:0000256" key="12">
    <source>
        <dbReference type="ARBA" id="ARBA00023014"/>
    </source>
</evidence>
<dbReference type="PROSITE" id="PS51085">
    <property type="entry name" value="2FE2S_FER_2"/>
    <property type="match status" value="1"/>
</dbReference>
<dbReference type="Gene3D" id="1.10.1060.10">
    <property type="entry name" value="Alpha-helical ferredoxin"/>
    <property type="match status" value="1"/>
</dbReference>
<name>B0C3F8_ACAM1</name>
<dbReference type="OrthoDB" id="9804391at2"/>
<dbReference type="Proteomes" id="UP000000268">
    <property type="component" value="Chromosome"/>
</dbReference>
<keyword evidence="17" id="KW-1185">Reference proteome</keyword>
<evidence type="ECO:0000256" key="2">
    <source>
        <dbReference type="ARBA" id="ARBA00001966"/>
    </source>
</evidence>
<dbReference type="EC" id="1.3.5.1" evidence="5"/>
<keyword evidence="9" id="KW-0479">Metal-binding</keyword>
<dbReference type="FunFam" id="1.10.1060.10:FF:000003">
    <property type="entry name" value="Succinate dehydrogenase iron-sulfur subunit"/>
    <property type="match status" value="1"/>
</dbReference>
<comment type="cofactor">
    <cofactor evidence="14">
        <name>[2Fe-2S] cluster</name>
        <dbReference type="ChEBI" id="CHEBI:190135"/>
    </cofactor>
</comment>
<keyword evidence="8" id="KW-0001">2Fe-2S</keyword>
<comment type="similarity">
    <text evidence="4">Belongs to the succinate dehydrogenase/fumarate reductase iron-sulfur protein family.</text>
</comment>
<evidence type="ECO:0000256" key="13">
    <source>
        <dbReference type="ARBA" id="ARBA00023291"/>
    </source>
</evidence>
<keyword evidence="10" id="KW-0560">Oxidoreductase</keyword>
<dbReference type="KEGG" id="amr:AM1_3667"/>